<name>A0A2K1KQJ4_PHYPA</name>
<evidence type="ECO:0000313" key="2">
    <source>
        <dbReference type="EnsemblPlants" id="Pp3c4_30060V3.1"/>
    </source>
</evidence>
<dbReference type="AlphaFoldDB" id="A0A2K1KQJ4"/>
<evidence type="ECO:0000313" key="1">
    <source>
        <dbReference type="EMBL" id="PNR56038.1"/>
    </source>
</evidence>
<keyword evidence="3" id="KW-1185">Reference proteome</keyword>
<dbReference type="EnsemblPlants" id="Pp3c4_30060V3.1">
    <property type="protein sequence ID" value="Pp3c4_30060V3.1"/>
    <property type="gene ID" value="Pp3c4_30060"/>
</dbReference>
<reference evidence="1 3" key="2">
    <citation type="journal article" date="2018" name="Plant J.">
        <title>The Physcomitrella patens chromosome-scale assembly reveals moss genome structure and evolution.</title>
        <authorList>
            <person name="Lang D."/>
            <person name="Ullrich K.K."/>
            <person name="Murat F."/>
            <person name="Fuchs J."/>
            <person name="Jenkins J."/>
            <person name="Haas F.B."/>
            <person name="Piednoel M."/>
            <person name="Gundlach H."/>
            <person name="Van Bel M."/>
            <person name="Meyberg R."/>
            <person name="Vives C."/>
            <person name="Morata J."/>
            <person name="Symeonidi A."/>
            <person name="Hiss M."/>
            <person name="Muchero W."/>
            <person name="Kamisugi Y."/>
            <person name="Saleh O."/>
            <person name="Blanc G."/>
            <person name="Decker E.L."/>
            <person name="van Gessel N."/>
            <person name="Grimwood J."/>
            <person name="Hayes R.D."/>
            <person name="Graham S.W."/>
            <person name="Gunter L.E."/>
            <person name="McDaniel S.F."/>
            <person name="Hoernstein S.N.W."/>
            <person name="Larsson A."/>
            <person name="Li F.W."/>
            <person name="Perroud P.F."/>
            <person name="Phillips J."/>
            <person name="Ranjan P."/>
            <person name="Rokshar D.S."/>
            <person name="Rothfels C.J."/>
            <person name="Schneider L."/>
            <person name="Shu S."/>
            <person name="Stevenson D.W."/>
            <person name="Thummler F."/>
            <person name="Tillich M."/>
            <person name="Villarreal Aguilar J.C."/>
            <person name="Widiez T."/>
            <person name="Wong G.K."/>
            <person name="Wymore A."/>
            <person name="Zhang Y."/>
            <person name="Zimmer A.D."/>
            <person name="Quatrano R.S."/>
            <person name="Mayer K.F.X."/>
            <person name="Goodstein D."/>
            <person name="Casacuberta J.M."/>
            <person name="Vandepoele K."/>
            <person name="Reski R."/>
            <person name="Cuming A.C."/>
            <person name="Tuskan G.A."/>
            <person name="Maumus F."/>
            <person name="Salse J."/>
            <person name="Schmutz J."/>
            <person name="Rensing S.A."/>
        </authorList>
    </citation>
    <scope>NUCLEOTIDE SEQUENCE [LARGE SCALE GENOMIC DNA]</scope>
    <source>
        <strain evidence="2 3">cv. Gransden 2004</strain>
    </source>
</reference>
<protein>
    <submittedName>
        <fullName evidence="1 2">Uncharacterized protein</fullName>
    </submittedName>
</protein>
<sequence length="39" mass="4279">MQSPFFSKKYTKKGFKAPCKISSFLSCPSQCGSQSSLTI</sequence>
<dbReference type="InParanoid" id="A0A2K1KQJ4"/>
<dbReference type="EMBL" id="ABEU02000004">
    <property type="protein sequence ID" value="PNR56038.1"/>
    <property type="molecule type" value="Genomic_DNA"/>
</dbReference>
<dbReference type="Proteomes" id="UP000006727">
    <property type="component" value="Chromosome 4"/>
</dbReference>
<evidence type="ECO:0000313" key="3">
    <source>
        <dbReference type="Proteomes" id="UP000006727"/>
    </source>
</evidence>
<reference evidence="1 3" key="1">
    <citation type="journal article" date="2008" name="Science">
        <title>The Physcomitrella genome reveals evolutionary insights into the conquest of land by plants.</title>
        <authorList>
            <person name="Rensing S."/>
            <person name="Lang D."/>
            <person name="Zimmer A."/>
            <person name="Terry A."/>
            <person name="Salamov A."/>
            <person name="Shapiro H."/>
            <person name="Nishiyama T."/>
            <person name="Perroud P.-F."/>
            <person name="Lindquist E."/>
            <person name="Kamisugi Y."/>
            <person name="Tanahashi T."/>
            <person name="Sakakibara K."/>
            <person name="Fujita T."/>
            <person name="Oishi K."/>
            <person name="Shin-I T."/>
            <person name="Kuroki Y."/>
            <person name="Toyoda A."/>
            <person name="Suzuki Y."/>
            <person name="Hashimoto A."/>
            <person name="Yamaguchi K."/>
            <person name="Sugano A."/>
            <person name="Kohara Y."/>
            <person name="Fujiyama A."/>
            <person name="Anterola A."/>
            <person name="Aoki S."/>
            <person name="Ashton N."/>
            <person name="Barbazuk W.B."/>
            <person name="Barker E."/>
            <person name="Bennetzen J."/>
            <person name="Bezanilla M."/>
            <person name="Blankenship R."/>
            <person name="Cho S.H."/>
            <person name="Dutcher S."/>
            <person name="Estelle M."/>
            <person name="Fawcett J.A."/>
            <person name="Gundlach H."/>
            <person name="Hanada K."/>
            <person name="Heyl A."/>
            <person name="Hicks K.A."/>
            <person name="Hugh J."/>
            <person name="Lohr M."/>
            <person name="Mayer K."/>
            <person name="Melkozernov A."/>
            <person name="Murata T."/>
            <person name="Nelson D."/>
            <person name="Pils B."/>
            <person name="Prigge M."/>
            <person name="Reiss B."/>
            <person name="Renner T."/>
            <person name="Rombauts S."/>
            <person name="Rushton P."/>
            <person name="Sanderfoot A."/>
            <person name="Schween G."/>
            <person name="Shiu S.-H."/>
            <person name="Stueber K."/>
            <person name="Theodoulou F.L."/>
            <person name="Tu H."/>
            <person name="Van de Peer Y."/>
            <person name="Verrier P.J."/>
            <person name="Waters E."/>
            <person name="Wood A."/>
            <person name="Yang L."/>
            <person name="Cove D."/>
            <person name="Cuming A."/>
            <person name="Hasebe M."/>
            <person name="Lucas S."/>
            <person name="Mishler D.B."/>
            <person name="Reski R."/>
            <person name="Grigoriev I."/>
            <person name="Quatrano R.S."/>
            <person name="Boore J.L."/>
        </authorList>
    </citation>
    <scope>NUCLEOTIDE SEQUENCE [LARGE SCALE GENOMIC DNA]</scope>
    <source>
        <strain evidence="2 3">cv. Gransden 2004</strain>
    </source>
</reference>
<gene>
    <name evidence="1" type="ORF">PHYPA_006935</name>
</gene>
<organism evidence="1">
    <name type="scientific">Physcomitrium patens</name>
    <name type="common">Spreading-leaved earth moss</name>
    <name type="synonym">Physcomitrella patens</name>
    <dbReference type="NCBI Taxonomy" id="3218"/>
    <lineage>
        <taxon>Eukaryota</taxon>
        <taxon>Viridiplantae</taxon>
        <taxon>Streptophyta</taxon>
        <taxon>Embryophyta</taxon>
        <taxon>Bryophyta</taxon>
        <taxon>Bryophytina</taxon>
        <taxon>Bryopsida</taxon>
        <taxon>Funariidae</taxon>
        <taxon>Funariales</taxon>
        <taxon>Funariaceae</taxon>
        <taxon>Physcomitrium</taxon>
    </lineage>
</organism>
<proteinExistence type="predicted"/>
<dbReference type="Gramene" id="Pp3c4_30060V3.1">
    <property type="protein sequence ID" value="Pp3c4_30060V3.1"/>
    <property type="gene ID" value="Pp3c4_30060"/>
</dbReference>
<accession>A0A2K1KQJ4</accession>
<reference evidence="2" key="3">
    <citation type="submission" date="2020-12" db="UniProtKB">
        <authorList>
            <consortium name="EnsemblPlants"/>
        </authorList>
    </citation>
    <scope>IDENTIFICATION</scope>
</reference>